<name>T1IA88_RHOPR</name>
<sequence length="167" mass="19467">CLVTPTLFVRYNFFCKLFLYKLHTLRLVVTFSLLKMDEVEEEIQNDKVDDNLPLTIESSEKIEKVEEEKKDDSNNFKLGTVPSYLKGITDKSEFKEEFDDVAKEMEAKSLVAKLQIISKIRDWFGLPRLKEEPETEETEAHIFDSMERLMTLLQDCNEAVSISSFLL</sequence>
<organism evidence="1 2">
    <name type="scientific">Rhodnius prolixus</name>
    <name type="common">Triatomid bug</name>
    <dbReference type="NCBI Taxonomy" id="13249"/>
    <lineage>
        <taxon>Eukaryota</taxon>
        <taxon>Metazoa</taxon>
        <taxon>Ecdysozoa</taxon>
        <taxon>Arthropoda</taxon>
        <taxon>Hexapoda</taxon>
        <taxon>Insecta</taxon>
        <taxon>Pterygota</taxon>
        <taxon>Neoptera</taxon>
        <taxon>Paraneoptera</taxon>
        <taxon>Hemiptera</taxon>
        <taxon>Heteroptera</taxon>
        <taxon>Panheteroptera</taxon>
        <taxon>Cimicomorpha</taxon>
        <taxon>Reduviidae</taxon>
        <taxon>Triatominae</taxon>
        <taxon>Rhodnius</taxon>
    </lineage>
</organism>
<dbReference type="VEuPathDB" id="VectorBase:RPRC013209"/>
<accession>T1IA88</accession>
<dbReference type="Proteomes" id="UP000015103">
    <property type="component" value="Unassembled WGS sequence"/>
</dbReference>
<keyword evidence="2" id="KW-1185">Reference proteome</keyword>
<proteinExistence type="predicted"/>
<dbReference type="EnsemblMetazoa" id="RPRC013209-RA">
    <property type="protein sequence ID" value="RPRC013209-PA"/>
    <property type="gene ID" value="RPRC013209"/>
</dbReference>
<reference evidence="1" key="1">
    <citation type="submission" date="2015-05" db="UniProtKB">
        <authorList>
            <consortium name="EnsemblMetazoa"/>
        </authorList>
    </citation>
    <scope>IDENTIFICATION</scope>
</reference>
<dbReference type="EMBL" id="ACPB03019172">
    <property type="status" value="NOT_ANNOTATED_CDS"/>
    <property type="molecule type" value="Genomic_DNA"/>
</dbReference>
<evidence type="ECO:0000313" key="1">
    <source>
        <dbReference type="EnsemblMetazoa" id="RPRC013209-PA"/>
    </source>
</evidence>
<dbReference type="AlphaFoldDB" id="T1IA88"/>
<evidence type="ECO:0000313" key="2">
    <source>
        <dbReference type="Proteomes" id="UP000015103"/>
    </source>
</evidence>
<dbReference type="HOGENOM" id="CLU_1598697_0_0_1"/>
<dbReference type="InParanoid" id="T1IA88"/>
<protein>
    <submittedName>
        <fullName evidence="1">Uncharacterized protein</fullName>
    </submittedName>
</protein>